<evidence type="ECO:0000256" key="1">
    <source>
        <dbReference type="ARBA" id="ARBA00010465"/>
    </source>
</evidence>
<dbReference type="InterPro" id="IPR027124">
    <property type="entry name" value="Swc5/CFDP1/2"/>
</dbReference>
<evidence type="ECO:0000256" key="3">
    <source>
        <dbReference type="SAM" id="MobiDB-lite"/>
    </source>
</evidence>
<feature type="compositionally biased region" description="Basic and acidic residues" evidence="3">
    <location>
        <begin position="71"/>
        <end position="82"/>
    </location>
</feature>
<proteinExistence type="inferred from homology"/>
<sequence length="293" mass="33275">MEDENYNSASDEDFNPTAEIDSPLPESEGFDSGDEVVVQELKKRRRKQKDGKDIDIDSGGEGGLIKTRAQRRQEQTERRPLAEIEGATIDVEAAWARLISTPPSPRKKDSGVIASRNARVPIEEPGEEEFITIKRTYEFAGETVTEERRVLKDSEEARLYLASNTDAKFPQEPSEPAKPLLFRPLKRPSRFEPNPSGEVKAPLFPPEKQLKWPRVGSLNPKLQSSLPTKRDKAQKLNTVEKSRYDWAGFVDKEGIAEELDEYGKAKESYTDRMQFLGRVEGRTENERRAARVK</sequence>
<dbReference type="GO" id="GO:0000812">
    <property type="term" value="C:Swr1 complex"/>
    <property type="evidence" value="ECO:0007669"/>
    <property type="project" value="TreeGrafter"/>
</dbReference>
<dbReference type="AlphaFoldDB" id="A0A9P4VS98"/>
<dbReference type="PANTHER" id="PTHR48407">
    <property type="entry name" value="CRANIOFACIAL DEVELOPMENT PROTEIN 1"/>
    <property type="match status" value="1"/>
</dbReference>
<feature type="domain" description="BCNT-C" evidence="4">
    <location>
        <begin position="216"/>
        <end position="293"/>
    </location>
</feature>
<feature type="compositionally biased region" description="Acidic residues" evidence="3">
    <location>
        <begin position="1"/>
        <end position="14"/>
    </location>
</feature>
<gene>
    <name evidence="5" type="ORF">M501DRAFT_925945</name>
</gene>
<comment type="caution">
    <text evidence="5">The sequence shown here is derived from an EMBL/GenBank/DDBJ whole genome shotgun (WGS) entry which is preliminary data.</text>
</comment>
<keyword evidence="6" id="KW-1185">Reference proteome</keyword>
<dbReference type="InterPro" id="IPR011421">
    <property type="entry name" value="BCNT-C"/>
</dbReference>
<evidence type="ECO:0000313" key="5">
    <source>
        <dbReference type="EMBL" id="KAF2843776.1"/>
    </source>
</evidence>
<evidence type="ECO:0000259" key="4">
    <source>
        <dbReference type="PROSITE" id="PS51279"/>
    </source>
</evidence>
<evidence type="ECO:0000313" key="6">
    <source>
        <dbReference type="Proteomes" id="UP000799429"/>
    </source>
</evidence>
<accession>A0A9P4VS98</accession>
<protein>
    <recommendedName>
        <fullName evidence="2">SWR1-complex protein 5</fullName>
    </recommendedName>
</protein>
<comment type="similarity">
    <text evidence="1">Belongs to the SWC5 family.</text>
</comment>
<dbReference type="EMBL" id="MU006089">
    <property type="protein sequence ID" value="KAF2843776.1"/>
    <property type="molecule type" value="Genomic_DNA"/>
</dbReference>
<dbReference type="Proteomes" id="UP000799429">
    <property type="component" value="Unassembled WGS sequence"/>
</dbReference>
<organism evidence="5 6">
    <name type="scientific">Patellaria atrata CBS 101060</name>
    <dbReference type="NCBI Taxonomy" id="1346257"/>
    <lineage>
        <taxon>Eukaryota</taxon>
        <taxon>Fungi</taxon>
        <taxon>Dikarya</taxon>
        <taxon>Ascomycota</taxon>
        <taxon>Pezizomycotina</taxon>
        <taxon>Dothideomycetes</taxon>
        <taxon>Dothideomycetes incertae sedis</taxon>
        <taxon>Patellariales</taxon>
        <taxon>Patellariaceae</taxon>
        <taxon>Patellaria</taxon>
    </lineage>
</organism>
<dbReference type="PROSITE" id="PS51279">
    <property type="entry name" value="BCNT_C"/>
    <property type="match status" value="1"/>
</dbReference>
<dbReference type="PANTHER" id="PTHR48407:SF1">
    <property type="entry name" value="CRANIOFACIAL DEVELOPMENT PROTEIN 1"/>
    <property type="match status" value="1"/>
</dbReference>
<reference evidence="5" key="1">
    <citation type="journal article" date="2020" name="Stud. Mycol.">
        <title>101 Dothideomycetes genomes: a test case for predicting lifestyles and emergence of pathogens.</title>
        <authorList>
            <person name="Haridas S."/>
            <person name="Albert R."/>
            <person name="Binder M."/>
            <person name="Bloem J."/>
            <person name="Labutti K."/>
            <person name="Salamov A."/>
            <person name="Andreopoulos B."/>
            <person name="Baker S."/>
            <person name="Barry K."/>
            <person name="Bills G."/>
            <person name="Bluhm B."/>
            <person name="Cannon C."/>
            <person name="Castanera R."/>
            <person name="Culley D."/>
            <person name="Daum C."/>
            <person name="Ezra D."/>
            <person name="Gonzalez J."/>
            <person name="Henrissat B."/>
            <person name="Kuo A."/>
            <person name="Liang C."/>
            <person name="Lipzen A."/>
            <person name="Lutzoni F."/>
            <person name="Magnuson J."/>
            <person name="Mondo S."/>
            <person name="Nolan M."/>
            <person name="Ohm R."/>
            <person name="Pangilinan J."/>
            <person name="Park H.-J."/>
            <person name="Ramirez L."/>
            <person name="Alfaro M."/>
            <person name="Sun H."/>
            <person name="Tritt A."/>
            <person name="Yoshinaga Y."/>
            <person name="Zwiers L.-H."/>
            <person name="Turgeon B."/>
            <person name="Goodwin S."/>
            <person name="Spatafora J."/>
            <person name="Crous P."/>
            <person name="Grigoriev I."/>
        </authorList>
    </citation>
    <scope>NUCLEOTIDE SEQUENCE</scope>
    <source>
        <strain evidence="5">CBS 101060</strain>
    </source>
</reference>
<name>A0A9P4VS98_9PEZI</name>
<feature type="region of interest" description="Disordered" evidence="3">
    <location>
        <begin position="1"/>
        <end position="84"/>
    </location>
</feature>
<dbReference type="OrthoDB" id="445677at2759"/>
<feature type="region of interest" description="Disordered" evidence="3">
    <location>
        <begin position="162"/>
        <end position="205"/>
    </location>
</feature>
<dbReference type="Pfam" id="PF07572">
    <property type="entry name" value="BCNT"/>
    <property type="match status" value="1"/>
</dbReference>
<evidence type="ECO:0000256" key="2">
    <source>
        <dbReference type="ARBA" id="ARBA00019138"/>
    </source>
</evidence>